<dbReference type="Gene3D" id="1.20.5.170">
    <property type="match status" value="1"/>
</dbReference>
<dbReference type="EMBL" id="KZ613473">
    <property type="protein sequence ID" value="PMD24380.1"/>
    <property type="molecule type" value="Genomic_DNA"/>
</dbReference>
<feature type="compositionally biased region" description="Polar residues" evidence="4">
    <location>
        <begin position="201"/>
        <end position="220"/>
    </location>
</feature>
<feature type="region of interest" description="Disordered" evidence="4">
    <location>
        <begin position="57"/>
        <end position="77"/>
    </location>
</feature>
<keyword evidence="6" id="KW-1185">Reference proteome</keyword>
<dbReference type="AlphaFoldDB" id="A0A2J6QDN6"/>
<evidence type="ECO:0000256" key="1">
    <source>
        <dbReference type="ARBA" id="ARBA00008060"/>
    </source>
</evidence>
<organism evidence="5 6">
    <name type="scientific">Hyaloscypha hepaticicola</name>
    <dbReference type="NCBI Taxonomy" id="2082293"/>
    <lineage>
        <taxon>Eukaryota</taxon>
        <taxon>Fungi</taxon>
        <taxon>Dikarya</taxon>
        <taxon>Ascomycota</taxon>
        <taxon>Pezizomycotina</taxon>
        <taxon>Leotiomycetes</taxon>
        <taxon>Helotiales</taxon>
        <taxon>Hyaloscyphaceae</taxon>
        <taxon>Hyaloscypha</taxon>
    </lineage>
</organism>
<dbReference type="Proteomes" id="UP000235672">
    <property type="component" value="Unassembled WGS sequence"/>
</dbReference>
<feature type="compositionally biased region" description="Acidic residues" evidence="4">
    <location>
        <begin position="60"/>
        <end position="70"/>
    </location>
</feature>
<reference evidence="5 6" key="1">
    <citation type="submission" date="2016-05" db="EMBL/GenBank/DDBJ databases">
        <title>A degradative enzymes factory behind the ericoid mycorrhizal symbiosis.</title>
        <authorList>
            <consortium name="DOE Joint Genome Institute"/>
            <person name="Martino E."/>
            <person name="Morin E."/>
            <person name="Grelet G."/>
            <person name="Kuo A."/>
            <person name="Kohler A."/>
            <person name="Daghino S."/>
            <person name="Barry K."/>
            <person name="Choi C."/>
            <person name="Cichocki N."/>
            <person name="Clum A."/>
            <person name="Copeland A."/>
            <person name="Hainaut M."/>
            <person name="Haridas S."/>
            <person name="Labutti K."/>
            <person name="Lindquist E."/>
            <person name="Lipzen A."/>
            <person name="Khouja H.-R."/>
            <person name="Murat C."/>
            <person name="Ohm R."/>
            <person name="Olson A."/>
            <person name="Spatafora J."/>
            <person name="Veneault-Fourrey C."/>
            <person name="Henrissat B."/>
            <person name="Grigoriev I."/>
            <person name="Martin F."/>
            <person name="Perotto S."/>
        </authorList>
    </citation>
    <scope>NUCLEOTIDE SEQUENCE [LARGE SCALE GENOMIC DNA]</scope>
    <source>
        <strain evidence="5 6">UAMH 7357</strain>
    </source>
</reference>
<gene>
    <name evidence="5" type="ORF">NA56DRAFT_35418</name>
</gene>
<protein>
    <submittedName>
        <fullName evidence="5">Swi5-domain-containing protein</fullName>
    </submittedName>
</protein>
<evidence type="ECO:0000313" key="6">
    <source>
        <dbReference type="Proteomes" id="UP000235672"/>
    </source>
</evidence>
<proteinExistence type="inferred from homology"/>
<dbReference type="GO" id="GO:0000709">
    <property type="term" value="P:meiotic joint molecule formation"/>
    <property type="evidence" value="ECO:0007669"/>
    <property type="project" value="TreeGrafter"/>
</dbReference>
<feature type="region of interest" description="Disordered" evidence="4">
    <location>
        <begin position="102"/>
        <end position="123"/>
    </location>
</feature>
<dbReference type="InterPro" id="IPR010760">
    <property type="entry name" value="DNA-repair_Swi5"/>
</dbReference>
<dbReference type="PANTHER" id="PTHR28529">
    <property type="entry name" value="DNA REPAIR PROTEIN SWI5 HOMOLOG"/>
    <property type="match status" value="1"/>
</dbReference>
<comment type="similarity">
    <text evidence="1">Belongs to the SWI5/SAE3 family.</text>
</comment>
<evidence type="ECO:0000256" key="2">
    <source>
        <dbReference type="ARBA" id="ARBA00022763"/>
    </source>
</evidence>
<dbReference type="GO" id="GO:0032798">
    <property type="term" value="C:Swi5-Sfr1 complex"/>
    <property type="evidence" value="ECO:0007669"/>
    <property type="project" value="TreeGrafter"/>
</dbReference>
<feature type="region of interest" description="Disordered" evidence="4">
    <location>
        <begin position="200"/>
        <end position="234"/>
    </location>
</feature>
<evidence type="ECO:0000313" key="5">
    <source>
        <dbReference type="EMBL" id="PMD24380.1"/>
    </source>
</evidence>
<keyword evidence="2" id="KW-0227">DNA damage</keyword>
<dbReference type="Pfam" id="PF07061">
    <property type="entry name" value="Swi5"/>
    <property type="match status" value="1"/>
</dbReference>
<dbReference type="PANTHER" id="PTHR28529:SF2">
    <property type="entry name" value="DNA REPAIR PROTEIN SWI5 HOMOLOG"/>
    <property type="match status" value="1"/>
</dbReference>
<evidence type="ECO:0000256" key="4">
    <source>
        <dbReference type="SAM" id="MobiDB-lite"/>
    </source>
</evidence>
<feature type="compositionally biased region" description="Basic and acidic residues" evidence="4">
    <location>
        <begin position="223"/>
        <end position="234"/>
    </location>
</feature>
<sequence>MQGPWKHLLRCLSALRQLLQKELLLQPREYSVNEMVPTISDVNDRRETPKILKNFTAIPDSDDEEGDEPDAQVLGLSQPPALDTQLPAFPHQAFRNEGTPKAATFQSASNVPIEEQGQRGGDTTTTASLAALKGANSPTVTIASSDITSSISMAAVEPPSKKHAATQPLASMEQSIQGTEVKQAIELPSSLTDVQARAMPRTTSITQESSQATDTPSSPLQLMRRESSAAKKRELPPASFIVPEALQSKDVLMAELKAMKIASIQNRISALEAEIATKRAKLDEVVKGLKQPAAETVKNHIKLLHDYNDIRDVGQGLIGMIADNRGVRVGELYAEFGVGLQD</sequence>
<dbReference type="GO" id="GO:0034974">
    <property type="term" value="C:Swi5-Swi2 complex"/>
    <property type="evidence" value="ECO:0007669"/>
    <property type="project" value="TreeGrafter"/>
</dbReference>
<name>A0A2J6QDN6_9HELO</name>
<dbReference type="OrthoDB" id="255837at2759"/>
<dbReference type="GO" id="GO:0010772">
    <property type="term" value="P:meiotic DNA recombinase assembly involved in reciprocal meiotic recombination"/>
    <property type="evidence" value="ECO:0007669"/>
    <property type="project" value="TreeGrafter"/>
</dbReference>
<keyword evidence="3" id="KW-0234">DNA repair</keyword>
<evidence type="ECO:0000256" key="3">
    <source>
        <dbReference type="ARBA" id="ARBA00023204"/>
    </source>
</evidence>
<accession>A0A2J6QDN6</accession>